<keyword evidence="5 7" id="KW-0472">Membrane</keyword>
<keyword evidence="3 7" id="KW-0812">Transmembrane</keyword>
<evidence type="ECO:0000313" key="9">
    <source>
        <dbReference type="Proteomes" id="UP000316726"/>
    </source>
</evidence>
<evidence type="ECO:0000256" key="7">
    <source>
        <dbReference type="SAM" id="Phobius"/>
    </source>
</evidence>
<feature type="transmembrane region" description="Helical" evidence="7">
    <location>
        <begin position="115"/>
        <end position="135"/>
    </location>
</feature>
<proteinExistence type="inferred from homology"/>
<feature type="transmembrane region" description="Helical" evidence="7">
    <location>
        <begin position="403"/>
        <end position="421"/>
    </location>
</feature>
<organism evidence="8 9">
    <name type="scientific">Chloropicon primus</name>
    <dbReference type="NCBI Taxonomy" id="1764295"/>
    <lineage>
        <taxon>Eukaryota</taxon>
        <taxon>Viridiplantae</taxon>
        <taxon>Chlorophyta</taxon>
        <taxon>Chloropicophyceae</taxon>
        <taxon>Chloropicales</taxon>
        <taxon>Chloropicaceae</taxon>
        <taxon>Chloropicon</taxon>
    </lineage>
</organism>
<feature type="transmembrane region" description="Helical" evidence="7">
    <location>
        <begin position="288"/>
        <end position="308"/>
    </location>
</feature>
<protein>
    <recommendedName>
        <fullName evidence="10">Transmembrane protein</fullName>
    </recommendedName>
</protein>
<sequence>MYAAVTLFSTFASTAWLSLASRFFGALSVYLLHAGKNDERVVTGASEGKKGKKGKKGEKQYEFPSLAVVKLSRAASYEIKHFSTFDQSVTLLFGIGTNCVATFALSSVMDTRNTMLPGMCVVSFLLCIYNTLNTVFLDQTTSKYERYGLILLFFLGVGSTYWLLLYKSDLVLHTTLEDSVTKTLAAFSEILKKREVFTGLDATKVKIPNHLTATLISVLAGYVSACVFSSALRITQSYNMSIATSQADFHWGAKYLKRRGSLQVVWHTAMVAPLLLACMGPSDGKGAMYAAAVMFVVVAHLAIIRPMLQAFLDRGLVEWYETKHSTDNAETLSALAKYLKSALQRRLYVLGKVSVQGITLPLLLISLVPLNLSLLNRGGEVDVPTGAANLPGQFIWELVASYLLWWGSCNWSVIFLVALYLRRAGVFR</sequence>
<gene>
    <name evidence="8" type="ORF">A3770_04p29640</name>
</gene>
<keyword evidence="4 7" id="KW-1133">Transmembrane helix</keyword>
<keyword evidence="6" id="KW-0325">Glycoprotein</keyword>
<dbReference type="Proteomes" id="UP000316726">
    <property type="component" value="Chromosome 4"/>
</dbReference>
<evidence type="ECO:0000256" key="2">
    <source>
        <dbReference type="ARBA" id="ARBA00009706"/>
    </source>
</evidence>
<feature type="transmembrane region" description="Helical" evidence="7">
    <location>
        <begin position="211"/>
        <end position="232"/>
    </location>
</feature>
<reference evidence="8 9" key="1">
    <citation type="submission" date="2018-07" db="EMBL/GenBank/DDBJ databases">
        <title>The complete nuclear genome of the prasinophyte Chloropicon primus (CCMP1205).</title>
        <authorList>
            <person name="Pombert J.-F."/>
            <person name="Otis C."/>
            <person name="Turmel M."/>
            <person name="Lemieux C."/>
        </authorList>
    </citation>
    <scope>NUCLEOTIDE SEQUENCE [LARGE SCALE GENOMIC DNA]</scope>
    <source>
        <strain evidence="8 9">CCMP1205</strain>
    </source>
</reference>
<accession>A0A5B8MIW0</accession>
<evidence type="ECO:0000256" key="1">
    <source>
        <dbReference type="ARBA" id="ARBA00004141"/>
    </source>
</evidence>
<evidence type="ECO:0000256" key="4">
    <source>
        <dbReference type="ARBA" id="ARBA00022989"/>
    </source>
</evidence>
<evidence type="ECO:0000256" key="5">
    <source>
        <dbReference type="ARBA" id="ARBA00023136"/>
    </source>
</evidence>
<dbReference type="EMBL" id="CP031037">
    <property type="protein sequence ID" value="QDZ20446.1"/>
    <property type="molecule type" value="Genomic_DNA"/>
</dbReference>
<dbReference type="InterPro" id="IPR019395">
    <property type="entry name" value="Transmembrane_161A/B"/>
</dbReference>
<comment type="similarity">
    <text evidence="2">Belongs to the TMEM161 family.</text>
</comment>
<evidence type="ECO:0008006" key="10">
    <source>
        <dbReference type="Google" id="ProtNLM"/>
    </source>
</evidence>
<evidence type="ECO:0000256" key="6">
    <source>
        <dbReference type="ARBA" id="ARBA00023180"/>
    </source>
</evidence>
<dbReference type="AlphaFoldDB" id="A0A5B8MIW0"/>
<comment type="subcellular location">
    <subcellularLocation>
        <location evidence="1">Membrane</location>
        <topology evidence="1">Multi-pass membrane protein</topology>
    </subcellularLocation>
</comment>
<keyword evidence="9" id="KW-1185">Reference proteome</keyword>
<feature type="transmembrane region" description="Helical" evidence="7">
    <location>
        <begin position="264"/>
        <end position="282"/>
    </location>
</feature>
<dbReference type="GO" id="GO:0016020">
    <property type="term" value="C:membrane"/>
    <property type="evidence" value="ECO:0007669"/>
    <property type="project" value="UniProtKB-SubCell"/>
</dbReference>
<evidence type="ECO:0000313" key="8">
    <source>
        <dbReference type="EMBL" id="QDZ20446.1"/>
    </source>
</evidence>
<dbReference type="PANTHER" id="PTHR13624:SF6">
    <property type="entry name" value="EMEI"/>
    <property type="match status" value="1"/>
</dbReference>
<dbReference type="PANTHER" id="PTHR13624">
    <property type="entry name" value="RE42071P"/>
    <property type="match status" value="1"/>
</dbReference>
<evidence type="ECO:0000256" key="3">
    <source>
        <dbReference type="ARBA" id="ARBA00022692"/>
    </source>
</evidence>
<name>A0A5B8MIW0_9CHLO</name>
<feature type="transmembrane region" description="Helical" evidence="7">
    <location>
        <begin position="147"/>
        <end position="166"/>
    </location>
</feature>
<feature type="transmembrane region" description="Helical" evidence="7">
    <location>
        <begin position="347"/>
        <end position="368"/>
    </location>
</feature>